<reference evidence="1" key="1">
    <citation type="submission" date="2022-04" db="EMBL/GenBank/DDBJ databases">
        <title>Chromosome-scale genome assembly of Holotrichia oblita Faldermann.</title>
        <authorList>
            <person name="Rongchong L."/>
        </authorList>
    </citation>
    <scope>NUCLEOTIDE SEQUENCE</scope>
    <source>
        <strain evidence="1">81SQS9</strain>
    </source>
</reference>
<gene>
    <name evidence="1" type="ORF">MML48_2g00018294</name>
</gene>
<name>A0ACB9TQQ8_HOLOL</name>
<evidence type="ECO:0000313" key="2">
    <source>
        <dbReference type="Proteomes" id="UP001056778"/>
    </source>
</evidence>
<organism evidence="1 2">
    <name type="scientific">Holotrichia oblita</name>
    <name type="common">Chafer beetle</name>
    <dbReference type="NCBI Taxonomy" id="644536"/>
    <lineage>
        <taxon>Eukaryota</taxon>
        <taxon>Metazoa</taxon>
        <taxon>Ecdysozoa</taxon>
        <taxon>Arthropoda</taxon>
        <taxon>Hexapoda</taxon>
        <taxon>Insecta</taxon>
        <taxon>Pterygota</taxon>
        <taxon>Neoptera</taxon>
        <taxon>Endopterygota</taxon>
        <taxon>Coleoptera</taxon>
        <taxon>Polyphaga</taxon>
        <taxon>Scarabaeiformia</taxon>
        <taxon>Scarabaeidae</taxon>
        <taxon>Melolonthinae</taxon>
        <taxon>Holotrichia</taxon>
    </lineage>
</organism>
<evidence type="ECO:0000313" key="1">
    <source>
        <dbReference type="EMBL" id="KAI4469141.1"/>
    </source>
</evidence>
<sequence>MIHYKLSDINIIGYNMALNCLENVNIPPCVWFEGGDKRNAFASILAGFLFFLGWWIVIDAEASNPKQIAAGHVCGVFGTLSLIIINSISNSQIRGDAYEGGCLGPRGARVFLFLGFVLGFASVIAACWILFANFVNKGDYALLTSLCRGLFVIYVIILDEHWSGVGLFFQNALIFIVSLIYKFGRPEDQW</sequence>
<protein>
    <submittedName>
        <fullName evidence="1">Small membrane protein-related</fullName>
    </submittedName>
</protein>
<proteinExistence type="predicted"/>
<dbReference type="Proteomes" id="UP001056778">
    <property type="component" value="Chromosome 2"/>
</dbReference>
<keyword evidence="2" id="KW-1185">Reference proteome</keyword>
<accession>A0ACB9TQQ8</accession>
<dbReference type="EMBL" id="CM043016">
    <property type="protein sequence ID" value="KAI4469141.1"/>
    <property type="molecule type" value="Genomic_DNA"/>
</dbReference>
<comment type="caution">
    <text evidence="1">The sequence shown here is derived from an EMBL/GenBank/DDBJ whole genome shotgun (WGS) entry which is preliminary data.</text>
</comment>